<dbReference type="PANTHER" id="PTHR11207">
    <property type="entry name" value="RIBONUCLEASE III"/>
    <property type="match status" value="1"/>
</dbReference>
<dbReference type="Proteomes" id="UP000698963">
    <property type="component" value="Unassembled WGS sequence"/>
</dbReference>
<reference evidence="12" key="1">
    <citation type="journal article" date="2021" name="PeerJ">
        <title>Extensive microbial diversity within the chicken gut microbiome revealed by metagenomics and culture.</title>
        <authorList>
            <person name="Gilroy R."/>
            <person name="Ravi A."/>
            <person name="Getino M."/>
            <person name="Pursley I."/>
            <person name="Horton D.L."/>
            <person name="Alikhan N.F."/>
            <person name="Baker D."/>
            <person name="Gharbi K."/>
            <person name="Hall N."/>
            <person name="Watson M."/>
            <person name="Adriaenssens E.M."/>
            <person name="Foster-Nyarko E."/>
            <person name="Jarju S."/>
            <person name="Secka A."/>
            <person name="Antonio M."/>
            <person name="Oren A."/>
            <person name="Chaudhuri R.R."/>
            <person name="La Ragione R."/>
            <person name="Hildebrand F."/>
            <person name="Pallen M.J."/>
        </authorList>
    </citation>
    <scope>NUCLEOTIDE SEQUENCE</scope>
    <source>
        <strain evidence="12">ChiGjej2B2-19336</strain>
    </source>
</reference>
<dbReference type="CDD" id="cd10845">
    <property type="entry name" value="DSRM_RNAse_III_family"/>
    <property type="match status" value="1"/>
</dbReference>
<proteinExistence type="inferred from homology"/>
<accession>A0A921AY76</accession>
<feature type="binding site" evidence="9">
    <location>
        <position position="53"/>
    </location>
    <ligand>
        <name>Mg(2+)</name>
        <dbReference type="ChEBI" id="CHEBI:18420"/>
    </ligand>
</feature>
<dbReference type="NCBIfam" id="TIGR02191">
    <property type="entry name" value="RNaseIII"/>
    <property type="match status" value="1"/>
</dbReference>
<evidence type="ECO:0000256" key="1">
    <source>
        <dbReference type="ARBA" id="ARBA00000109"/>
    </source>
</evidence>
<keyword evidence="9" id="KW-0479">Metal-binding</keyword>
<evidence type="ECO:0000256" key="7">
    <source>
        <dbReference type="ARBA" id="ARBA00022801"/>
    </source>
</evidence>
<dbReference type="GO" id="GO:0008033">
    <property type="term" value="P:tRNA processing"/>
    <property type="evidence" value="ECO:0007669"/>
    <property type="project" value="UniProtKB-KW"/>
</dbReference>
<reference evidence="12" key="2">
    <citation type="submission" date="2021-09" db="EMBL/GenBank/DDBJ databases">
        <authorList>
            <person name="Gilroy R."/>
        </authorList>
    </citation>
    <scope>NUCLEOTIDE SEQUENCE</scope>
    <source>
        <strain evidence="12">ChiGjej2B2-19336</strain>
    </source>
</reference>
<feature type="domain" description="DRBM" evidence="10">
    <location>
        <begin position="167"/>
        <end position="236"/>
    </location>
</feature>
<comment type="subunit">
    <text evidence="9">Homodimer.</text>
</comment>
<evidence type="ECO:0000256" key="3">
    <source>
        <dbReference type="ARBA" id="ARBA00022552"/>
    </source>
</evidence>
<comment type="subcellular location">
    <subcellularLocation>
        <location evidence="9">Cytoplasm</location>
    </subcellularLocation>
</comment>
<dbReference type="PROSITE" id="PS50142">
    <property type="entry name" value="RNASE_3_2"/>
    <property type="match status" value="1"/>
</dbReference>
<feature type="active site" evidence="9">
    <location>
        <position position="129"/>
    </location>
</feature>
<keyword evidence="8 9" id="KW-0694">RNA-binding</keyword>
<dbReference type="InterPro" id="IPR036389">
    <property type="entry name" value="RNase_III_sf"/>
</dbReference>
<evidence type="ECO:0000256" key="2">
    <source>
        <dbReference type="ARBA" id="ARBA00010183"/>
    </source>
</evidence>
<organism evidence="12 13">
    <name type="scientific">Mailhella massiliensis</name>
    <dbReference type="NCBI Taxonomy" id="1903261"/>
    <lineage>
        <taxon>Bacteria</taxon>
        <taxon>Pseudomonadati</taxon>
        <taxon>Thermodesulfobacteriota</taxon>
        <taxon>Desulfovibrionia</taxon>
        <taxon>Desulfovibrionales</taxon>
        <taxon>Desulfovibrionaceae</taxon>
        <taxon>Mailhella</taxon>
    </lineage>
</organism>
<feature type="domain" description="RNase III" evidence="11">
    <location>
        <begin position="14"/>
        <end position="140"/>
    </location>
</feature>
<keyword evidence="3 9" id="KW-0698">rRNA processing</keyword>
<dbReference type="CDD" id="cd00593">
    <property type="entry name" value="RIBOc"/>
    <property type="match status" value="1"/>
</dbReference>
<evidence type="ECO:0000256" key="4">
    <source>
        <dbReference type="ARBA" id="ARBA00022664"/>
    </source>
</evidence>
<dbReference type="GO" id="GO:0006397">
    <property type="term" value="P:mRNA processing"/>
    <property type="evidence" value="ECO:0007669"/>
    <property type="project" value="UniProtKB-UniRule"/>
</dbReference>
<comment type="function">
    <text evidence="9">Digests double-stranded RNA. Involved in the processing of primary rRNA transcript to yield the immediate precursors to the large and small rRNAs (23S and 16S). Processes some mRNAs, and tRNAs when they are encoded in the rRNA operon. Processes pre-crRNA and tracrRNA of type II CRISPR loci if present in the organism.</text>
</comment>
<dbReference type="Pfam" id="PF00035">
    <property type="entry name" value="dsrm"/>
    <property type="match status" value="1"/>
</dbReference>
<keyword evidence="4 9" id="KW-0507">mRNA processing</keyword>
<name>A0A921AY76_9BACT</name>
<dbReference type="PANTHER" id="PTHR11207:SF0">
    <property type="entry name" value="RIBONUCLEASE 3"/>
    <property type="match status" value="1"/>
</dbReference>
<evidence type="ECO:0000256" key="6">
    <source>
        <dbReference type="ARBA" id="ARBA00022759"/>
    </source>
</evidence>
<dbReference type="AlphaFoldDB" id="A0A921AY76"/>
<dbReference type="HAMAP" id="MF_00104">
    <property type="entry name" value="RNase_III"/>
    <property type="match status" value="1"/>
</dbReference>
<dbReference type="PROSITE" id="PS00517">
    <property type="entry name" value="RNASE_3_1"/>
    <property type="match status" value="1"/>
</dbReference>
<evidence type="ECO:0000256" key="5">
    <source>
        <dbReference type="ARBA" id="ARBA00022722"/>
    </source>
</evidence>
<dbReference type="Gene3D" id="1.10.1520.10">
    <property type="entry name" value="Ribonuclease III domain"/>
    <property type="match status" value="1"/>
</dbReference>
<dbReference type="InterPro" id="IPR011907">
    <property type="entry name" value="RNase_III"/>
</dbReference>
<dbReference type="SMART" id="SM00358">
    <property type="entry name" value="DSRM"/>
    <property type="match status" value="1"/>
</dbReference>
<dbReference type="GO" id="GO:0005737">
    <property type="term" value="C:cytoplasm"/>
    <property type="evidence" value="ECO:0007669"/>
    <property type="project" value="UniProtKB-SubCell"/>
</dbReference>
<feature type="binding site" evidence="9">
    <location>
        <position position="129"/>
    </location>
    <ligand>
        <name>Mg(2+)</name>
        <dbReference type="ChEBI" id="CHEBI:18420"/>
    </ligand>
</feature>
<evidence type="ECO:0000256" key="9">
    <source>
        <dbReference type="HAMAP-Rule" id="MF_00104"/>
    </source>
</evidence>
<dbReference type="PROSITE" id="PS50137">
    <property type="entry name" value="DS_RBD"/>
    <property type="match status" value="1"/>
</dbReference>
<evidence type="ECO:0000259" key="11">
    <source>
        <dbReference type="PROSITE" id="PS50142"/>
    </source>
</evidence>
<comment type="similarity">
    <text evidence="2">Belongs to the ribonuclease III family.</text>
</comment>
<dbReference type="GO" id="GO:0046872">
    <property type="term" value="F:metal ion binding"/>
    <property type="evidence" value="ECO:0007669"/>
    <property type="project" value="UniProtKB-KW"/>
</dbReference>
<keyword evidence="6 9" id="KW-0255">Endonuclease</keyword>
<dbReference type="InterPro" id="IPR014720">
    <property type="entry name" value="dsRBD_dom"/>
</dbReference>
<evidence type="ECO:0000313" key="12">
    <source>
        <dbReference type="EMBL" id="HJD98274.1"/>
    </source>
</evidence>
<evidence type="ECO:0000256" key="8">
    <source>
        <dbReference type="ARBA" id="ARBA00022884"/>
    </source>
</evidence>
<keyword evidence="9" id="KW-0963">Cytoplasm</keyword>
<gene>
    <name evidence="9 12" type="primary">rnc</name>
    <name evidence="12" type="ORF">K8W16_11600</name>
</gene>
<dbReference type="GO" id="GO:0019843">
    <property type="term" value="F:rRNA binding"/>
    <property type="evidence" value="ECO:0007669"/>
    <property type="project" value="UniProtKB-KW"/>
</dbReference>
<dbReference type="Gene3D" id="3.30.160.20">
    <property type="match status" value="1"/>
</dbReference>
<protein>
    <recommendedName>
        <fullName evidence="9">Ribonuclease 3</fullName>
        <ecNumber evidence="9">3.1.26.3</ecNumber>
    </recommendedName>
    <alternativeName>
        <fullName evidence="9">Ribonuclease III</fullName>
        <shortName evidence="9">RNase III</shortName>
    </alternativeName>
</protein>
<keyword evidence="9" id="KW-0460">Magnesium</keyword>
<comment type="catalytic activity">
    <reaction evidence="1 9">
        <text>Endonucleolytic cleavage to 5'-phosphomonoester.</text>
        <dbReference type="EC" id="3.1.26.3"/>
    </reaction>
</comment>
<dbReference type="FunFam" id="1.10.1520.10:FF:000001">
    <property type="entry name" value="Ribonuclease 3"/>
    <property type="match status" value="1"/>
</dbReference>
<dbReference type="GO" id="GO:0010468">
    <property type="term" value="P:regulation of gene expression"/>
    <property type="evidence" value="ECO:0007669"/>
    <property type="project" value="TreeGrafter"/>
</dbReference>
<sequence length="238" mass="26479">MQRTAFSPDSLKRLAELEVRLGYRFRDISLLATALTHSSWANEHNTLHNERLEFLGDAVLEVNVSHEIYRRFPQEREGGMTRLRSRLVSEGKLAELARGLGLGEMLFMGRGEEAQGGRERPALIADAMEAVLGAVYLDGGHEEASALIHRLYAGKWPDPESDRKSKDYKTRLQEATQARLHSLPVYLPLSSTGPEHAKTFRVQLELSDGRCFVAEGGSLKRAEQEAARLALAALGITE</sequence>
<keyword evidence="9" id="KW-0819">tRNA processing</keyword>
<evidence type="ECO:0000259" key="10">
    <source>
        <dbReference type="PROSITE" id="PS50137"/>
    </source>
</evidence>
<dbReference type="InterPro" id="IPR000999">
    <property type="entry name" value="RNase_III_dom"/>
</dbReference>
<feature type="active site" evidence="9">
    <location>
        <position position="57"/>
    </location>
</feature>
<feature type="binding site" evidence="9">
    <location>
        <position position="126"/>
    </location>
    <ligand>
        <name>Mg(2+)</name>
        <dbReference type="ChEBI" id="CHEBI:18420"/>
    </ligand>
</feature>
<dbReference type="RefSeq" id="WP_304123996.1">
    <property type="nucleotide sequence ID" value="NZ_DYZA01000237.1"/>
</dbReference>
<dbReference type="Pfam" id="PF14622">
    <property type="entry name" value="Ribonucleas_3_3"/>
    <property type="match status" value="1"/>
</dbReference>
<dbReference type="SUPFAM" id="SSF54768">
    <property type="entry name" value="dsRNA-binding domain-like"/>
    <property type="match status" value="1"/>
</dbReference>
<keyword evidence="9" id="KW-0699">rRNA-binding</keyword>
<keyword evidence="7 9" id="KW-0378">Hydrolase</keyword>
<dbReference type="EC" id="3.1.26.3" evidence="9"/>
<dbReference type="GO" id="GO:0004525">
    <property type="term" value="F:ribonuclease III activity"/>
    <property type="evidence" value="ECO:0007669"/>
    <property type="project" value="UniProtKB-UniRule"/>
</dbReference>
<dbReference type="SMART" id="SM00535">
    <property type="entry name" value="RIBOc"/>
    <property type="match status" value="1"/>
</dbReference>
<comment type="caution">
    <text evidence="12">The sequence shown here is derived from an EMBL/GenBank/DDBJ whole genome shotgun (WGS) entry which is preliminary data.</text>
</comment>
<dbReference type="GO" id="GO:0003725">
    <property type="term" value="F:double-stranded RNA binding"/>
    <property type="evidence" value="ECO:0007669"/>
    <property type="project" value="TreeGrafter"/>
</dbReference>
<keyword evidence="5 9" id="KW-0540">Nuclease</keyword>
<comment type="cofactor">
    <cofactor evidence="9">
        <name>Mg(2+)</name>
        <dbReference type="ChEBI" id="CHEBI:18420"/>
    </cofactor>
</comment>
<dbReference type="SUPFAM" id="SSF69065">
    <property type="entry name" value="RNase III domain-like"/>
    <property type="match status" value="1"/>
</dbReference>
<dbReference type="GO" id="GO:0006364">
    <property type="term" value="P:rRNA processing"/>
    <property type="evidence" value="ECO:0007669"/>
    <property type="project" value="UniProtKB-UniRule"/>
</dbReference>
<dbReference type="EMBL" id="DYZA01000237">
    <property type="protein sequence ID" value="HJD98274.1"/>
    <property type="molecule type" value="Genomic_DNA"/>
</dbReference>
<evidence type="ECO:0000313" key="13">
    <source>
        <dbReference type="Proteomes" id="UP000698963"/>
    </source>
</evidence>